<evidence type="ECO:0000313" key="2">
    <source>
        <dbReference type="EMBL" id="WMV48137.1"/>
    </source>
</evidence>
<dbReference type="EMBL" id="CP133620">
    <property type="protein sequence ID" value="WMV48137.1"/>
    <property type="molecule type" value="Genomic_DNA"/>
</dbReference>
<sequence length="98" mass="11222">MLEQKLENVQRSIDELVMHLPSCQESVDLRTPKKKKASPALLGDDPAGYVSSSIKALKQEREYRVSSKLNAEEREMMYMKFMGHSTRRKTEETATACE</sequence>
<dbReference type="Proteomes" id="UP001234989">
    <property type="component" value="Chromosome 9"/>
</dbReference>
<name>A0AAF0ZQD8_SOLVR</name>
<protein>
    <submittedName>
        <fullName evidence="2">Uncharacterized protein</fullName>
    </submittedName>
</protein>
<feature type="region of interest" description="Disordered" evidence="1">
    <location>
        <begin position="28"/>
        <end position="47"/>
    </location>
</feature>
<dbReference type="AlphaFoldDB" id="A0AAF0ZQD8"/>
<keyword evidence="3" id="KW-1185">Reference proteome</keyword>
<accession>A0AAF0ZQD8</accession>
<gene>
    <name evidence="2" type="ORF">MTR67_041522</name>
</gene>
<evidence type="ECO:0000256" key="1">
    <source>
        <dbReference type="SAM" id="MobiDB-lite"/>
    </source>
</evidence>
<organism evidence="2 3">
    <name type="scientific">Solanum verrucosum</name>
    <dbReference type="NCBI Taxonomy" id="315347"/>
    <lineage>
        <taxon>Eukaryota</taxon>
        <taxon>Viridiplantae</taxon>
        <taxon>Streptophyta</taxon>
        <taxon>Embryophyta</taxon>
        <taxon>Tracheophyta</taxon>
        <taxon>Spermatophyta</taxon>
        <taxon>Magnoliopsida</taxon>
        <taxon>eudicotyledons</taxon>
        <taxon>Gunneridae</taxon>
        <taxon>Pentapetalae</taxon>
        <taxon>asterids</taxon>
        <taxon>lamiids</taxon>
        <taxon>Solanales</taxon>
        <taxon>Solanaceae</taxon>
        <taxon>Solanoideae</taxon>
        <taxon>Solaneae</taxon>
        <taxon>Solanum</taxon>
    </lineage>
</organism>
<evidence type="ECO:0000313" key="3">
    <source>
        <dbReference type="Proteomes" id="UP001234989"/>
    </source>
</evidence>
<proteinExistence type="predicted"/>
<reference evidence="2" key="1">
    <citation type="submission" date="2023-08" db="EMBL/GenBank/DDBJ databases">
        <title>A de novo genome assembly of Solanum verrucosum Schlechtendal, a Mexican diploid species geographically isolated from the other diploid A-genome species in potato relatives.</title>
        <authorList>
            <person name="Hosaka K."/>
        </authorList>
    </citation>
    <scope>NUCLEOTIDE SEQUENCE</scope>
    <source>
        <tissue evidence="2">Young leaves</tissue>
    </source>
</reference>